<feature type="transmembrane region" description="Helical" evidence="1">
    <location>
        <begin position="82"/>
        <end position="100"/>
    </location>
</feature>
<sequence length="346" mass="37706">MVNPPNARFNAHLQGVRAVAAVGVLVTHVAFQTGLDARFPVLGRLDFFVAVFFALSAFVLWRGKRRSVSSYYRRRFARLAPAYLTCVVLVLALFPVAFGATPAQVFAQLTGTQIYVPHGLVGGLTHLWSLCVEFAFYLVFPLLLRLPVWLVLVGGAAGFVWPWMIPADPGSVNLQIWPPSYAPWFAVGILAAELERRGVPSWLRAVLRPRAAWWAAAALVAWVASREWFGPVGLEHPTPAEFNARIAAGTVFAVAVVWPYALVPRGGSLLTTAPVQKVGDWSYSLFLWHVAVLSVAFPVVGVPEFSGSFLPVLAVTLAGSLVVAALFYEVVEQRTRPRQGPVEPAP</sequence>
<dbReference type="GO" id="GO:0009103">
    <property type="term" value="P:lipopolysaccharide biosynthetic process"/>
    <property type="evidence" value="ECO:0007669"/>
    <property type="project" value="TreeGrafter"/>
</dbReference>
<dbReference type="Pfam" id="PF01757">
    <property type="entry name" value="Acyl_transf_3"/>
    <property type="match status" value="1"/>
</dbReference>
<dbReference type="RefSeq" id="WP_197712610.1">
    <property type="nucleotide sequence ID" value="NZ_LS483464.1"/>
</dbReference>
<dbReference type="Proteomes" id="UP000221653">
    <property type="component" value="Unassembled WGS sequence"/>
</dbReference>
<evidence type="ECO:0000313" key="3">
    <source>
        <dbReference type="EMBL" id="PFG27852.1"/>
    </source>
</evidence>
<feature type="domain" description="Acyltransferase 3" evidence="2">
    <location>
        <begin position="13"/>
        <end position="327"/>
    </location>
</feature>
<keyword evidence="1" id="KW-0812">Transmembrane</keyword>
<evidence type="ECO:0000256" key="1">
    <source>
        <dbReference type="SAM" id="Phobius"/>
    </source>
</evidence>
<dbReference type="STRING" id="1724.GCA_001044175_02427"/>
<dbReference type="PANTHER" id="PTHR23028:SF53">
    <property type="entry name" value="ACYL_TRANSF_3 DOMAIN-CONTAINING PROTEIN"/>
    <property type="match status" value="1"/>
</dbReference>
<dbReference type="GO" id="GO:0016747">
    <property type="term" value="F:acyltransferase activity, transferring groups other than amino-acyl groups"/>
    <property type="evidence" value="ECO:0007669"/>
    <property type="project" value="InterPro"/>
</dbReference>
<proteinExistence type="predicted"/>
<keyword evidence="4" id="KW-1185">Reference proteome</keyword>
<dbReference type="AlphaFoldDB" id="A0A2A9DPE0"/>
<gene>
    <name evidence="3" type="ORF">ATK06_0931</name>
</gene>
<organism evidence="3 4">
    <name type="scientific">Corynebacterium renale</name>
    <dbReference type="NCBI Taxonomy" id="1724"/>
    <lineage>
        <taxon>Bacteria</taxon>
        <taxon>Bacillati</taxon>
        <taxon>Actinomycetota</taxon>
        <taxon>Actinomycetes</taxon>
        <taxon>Mycobacteriales</taxon>
        <taxon>Corynebacteriaceae</taxon>
        <taxon>Corynebacterium</taxon>
    </lineage>
</organism>
<evidence type="ECO:0000313" key="4">
    <source>
        <dbReference type="Proteomes" id="UP000221653"/>
    </source>
</evidence>
<dbReference type="InterPro" id="IPR002656">
    <property type="entry name" value="Acyl_transf_3_dom"/>
</dbReference>
<reference evidence="3 4" key="1">
    <citation type="submission" date="2017-10" db="EMBL/GenBank/DDBJ databases">
        <title>Sequencing the genomes of 1000 actinobacteria strains.</title>
        <authorList>
            <person name="Klenk H.-P."/>
        </authorList>
    </citation>
    <scope>NUCLEOTIDE SEQUENCE [LARGE SCALE GENOMIC DNA]</scope>
    <source>
        <strain evidence="3 4">DSM 20688</strain>
    </source>
</reference>
<keyword evidence="1" id="KW-1133">Transmembrane helix</keyword>
<feature type="transmembrane region" description="Helical" evidence="1">
    <location>
        <begin position="244"/>
        <end position="263"/>
    </location>
</feature>
<feature type="transmembrane region" description="Helical" evidence="1">
    <location>
        <begin position="16"/>
        <end position="35"/>
    </location>
</feature>
<feature type="transmembrane region" description="Helical" evidence="1">
    <location>
        <begin position="146"/>
        <end position="164"/>
    </location>
</feature>
<dbReference type="EMBL" id="PDJF01000001">
    <property type="protein sequence ID" value="PFG27852.1"/>
    <property type="molecule type" value="Genomic_DNA"/>
</dbReference>
<protein>
    <submittedName>
        <fullName evidence="3">Peptidoglycan/LPS O-acetylase OafA/YrhL</fullName>
    </submittedName>
</protein>
<accession>A0A2A9DPE0</accession>
<evidence type="ECO:0000259" key="2">
    <source>
        <dbReference type="Pfam" id="PF01757"/>
    </source>
</evidence>
<dbReference type="InterPro" id="IPR050879">
    <property type="entry name" value="Acyltransferase_3"/>
</dbReference>
<feature type="transmembrane region" description="Helical" evidence="1">
    <location>
        <begin position="41"/>
        <end position="61"/>
    </location>
</feature>
<dbReference type="PANTHER" id="PTHR23028">
    <property type="entry name" value="ACETYLTRANSFERASE"/>
    <property type="match status" value="1"/>
</dbReference>
<comment type="caution">
    <text evidence="3">The sequence shown here is derived from an EMBL/GenBank/DDBJ whole genome shotgun (WGS) entry which is preliminary data.</text>
</comment>
<keyword evidence="1" id="KW-0472">Membrane</keyword>
<feature type="transmembrane region" description="Helical" evidence="1">
    <location>
        <begin position="308"/>
        <end position="328"/>
    </location>
</feature>
<name>A0A2A9DPE0_9CORY</name>
<dbReference type="GO" id="GO:0016020">
    <property type="term" value="C:membrane"/>
    <property type="evidence" value="ECO:0007669"/>
    <property type="project" value="TreeGrafter"/>
</dbReference>
<feature type="transmembrane region" description="Helical" evidence="1">
    <location>
        <begin position="120"/>
        <end position="139"/>
    </location>
</feature>
<feature type="transmembrane region" description="Helical" evidence="1">
    <location>
        <begin position="283"/>
        <end position="302"/>
    </location>
</feature>